<comment type="caution">
    <text evidence="4">The sequence shown here is derived from an EMBL/GenBank/DDBJ whole genome shotgun (WGS) entry which is preliminary data.</text>
</comment>
<dbReference type="Gene3D" id="3.90.79.10">
    <property type="entry name" value="Nucleoside Triphosphate Pyrophosphohydrolase"/>
    <property type="match status" value="1"/>
</dbReference>
<feature type="domain" description="Nudix hydrolase" evidence="3">
    <location>
        <begin position="19"/>
        <end position="149"/>
    </location>
</feature>
<dbReference type="SUPFAM" id="SSF55811">
    <property type="entry name" value="Nudix"/>
    <property type="match status" value="1"/>
</dbReference>
<evidence type="ECO:0000256" key="1">
    <source>
        <dbReference type="ARBA" id="ARBA00001946"/>
    </source>
</evidence>
<dbReference type="InterPro" id="IPR000086">
    <property type="entry name" value="NUDIX_hydrolase_dom"/>
</dbReference>
<dbReference type="Pfam" id="PF00293">
    <property type="entry name" value="NUDIX"/>
    <property type="match status" value="1"/>
</dbReference>
<dbReference type="PROSITE" id="PS51462">
    <property type="entry name" value="NUDIX"/>
    <property type="match status" value="1"/>
</dbReference>
<dbReference type="RefSeq" id="WP_346244717.1">
    <property type="nucleotide sequence ID" value="NZ_JBDIZK010000001.1"/>
</dbReference>
<dbReference type="EMBL" id="JBDIZK010000001">
    <property type="protein sequence ID" value="MEN3745708.1"/>
    <property type="molecule type" value="Genomic_DNA"/>
</dbReference>
<gene>
    <name evidence="4" type="ORF">TPR58_00910</name>
</gene>
<evidence type="ECO:0000313" key="4">
    <source>
        <dbReference type="EMBL" id="MEN3745708.1"/>
    </source>
</evidence>
<keyword evidence="2" id="KW-0378">Hydrolase</keyword>
<evidence type="ECO:0000259" key="3">
    <source>
        <dbReference type="PROSITE" id="PS51462"/>
    </source>
</evidence>
<sequence length="157" mass="17477">MAWHHRLAGRAARLVWFVTRPRTFGVRAVVTDAAGRVALVHHTYLRGWYLPGGGVKKGEGAAAALARELAEEIAIAEFRIDRVLGVYHARREYKDDHVVVYVVSVPEDAEGSMRRADALEIAEARWFAIDDLPEDISPATRRRLDEYRAGAVGGGTW</sequence>
<dbReference type="InterPro" id="IPR015797">
    <property type="entry name" value="NUDIX_hydrolase-like_dom_sf"/>
</dbReference>
<keyword evidence="5" id="KW-1185">Reference proteome</keyword>
<proteinExistence type="predicted"/>
<evidence type="ECO:0000313" key="5">
    <source>
        <dbReference type="Proteomes" id="UP001427805"/>
    </source>
</evidence>
<organism evidence="4 5">
    <name type="scientific">Sphingomonas rustica</name>
    <dbReference type="NCBI Taxonomy" id="3103142"/>
    <lineage>
        <taxon>Bacteria</taxon>
        <taxon>Pseudomonadati</taxon>
        <taxon>Pseudomonadota</taxon>
        <taxon>Alphaproteobacteria</taxon>
        <taxon>Sphingomonadales</taxon>
        <taxon>Sphingomonadaceae</taxon>
        <taxon>Sphingomonas</taxon>
    </lineage>
</organism>
<reference evidence="4 5" key="1">
    <citation type="submission" date="2024-05" db="EMBL/GenBank/DDBJ databases">
        <title>Sphingomonas sp. HF-S3 16S ribosomal RNA gene Genome sequencing and assembly.</title>
        <authorList>
            <person name="Lee H."/>
        </authorList>
    </citation>
    <scope>NUCLEOTIDE SEQUENCE [LARGE SCALE GENOMIC DNA]</scope>
    <source>
        <strain evidence="4 5">HF-S3</strain>
    </source>
</reference>
<evidence type="ECO:0000256" key="2">
    <source>
        <dbReference type="ARBA" id="ARBA00022801"/>
    </source>
</evidence>
<comment type="cofactor">
    <cofactor evidence="1">
        <name>Mg(2+)</name>
        <dbReference type="ChEBI" id="CHEBI:18420"/>
    </cofactor>
</comment>
<accession>A0ABV0B3R6</accession>
<name>A0ABV0B3R6_9SPHN</name>
<dbReference type="PANTHER" id="PTHR43046:SF14">
    <property type="entry name" value="MUTT_NUDIX FAMILY PROTEIN"/>
    <property type="match status" value="1"/>
</dbReference>
<dbReference type="PANTHER" id="PTHR43046">
    <property type="entry name" value="GDP-MANNOSE MANNOSYL HYDROLASE"/>
    <property type="match status" value="1"/>
</dbReference>
<dbReference type="Proteomes" id="UP001427805">
    <property type="component" value="Unassembled WGS sequence"/>
</dbReference>
<protein>
    <submittedName>
        <fullName evidence="4">NUDIX domain-containing protein</fullName>
    </submittedName>
</protein>